<name>A0ABR3A878_9AGAR</name>
<dbReference type="Proteomes" id="UP001437256">
    <property type="component" value="Unassembled WGS sequence"/>
</dbReference>
<organism evidence="2 3">
    <name type="scientific">Marasmius tenuissimus</name>
    <dbReference type="NCBI Taxonomy" id="585030"/>
    <lineage>
        <taxon>Eukaryota</taxon>
        <taxon>Fungi</taxon>
        <taxon>Dikarya</taxon>
        <taxon>Basidiomycota</taxon>
        <taxon>Agaricomycotina</taxon>
        <taxon>Agaricomycetes</taxon>
        <taxon>Agaricomycetidae</taxon>
        <taxon>Agaricales</taxon>
        <taxon>Marasmiineae</taxon>
        <taxon>Marasmiaceae</taxon>
        <taxon>Marasmius</taxon>
    </lineage>
</organism>
<evidence type="ECO:0000256" key="1">
    <source>
        <dbReference type="SAM" id="Coils"/>
    </source>
</evidence>
<protein>
    <submittedName>
        <fullName evidence="2">Uncharacterized protein</fullName>
    </submittedName>
</protein>
<keyword evidence="1" id="KW-0175">Coiled coil</keyword>
<reference evidence="2 3" key="1">
    <citation type="submission" date="2024-05" db="EMBL/GenBank/DDBJ databases">
        <title>A draft genome resource for the thread blight pathogen Marasmius tenuissimus strain MS-2.</title>
        <authorList>
            <person name="Yulfo-Soto G.E."/>
            <person name="Baruah I.K."/>
            <person name="Amoako-Attah I."/>
            <person name="Bukari Y."/>
            <person name="Meinhardt L.W."/>
            <person name="Bailey B.A."/>
            <person name="Cohen S.P."/>
        </authorList>
    </citation>
    <scope>NUCLEOTIDE SEQUENCE [LARGE SCALE GENOMIC DNA]</scope>
    <source>
        <strain evidence="2 3">MS-2</strain>
    </source>
</reference>
<gene>
    <name evidence="2" type="ORF">AAF712_003871</name>
</gene>
<accession>A0ABR3A878</accession>
<proteinExistence type="predicted"/>
<evidence type="ECO:0000313" key="3">
    <source>
        <dbReference type="Proteomes" id="UP001437256"/>
    </source>
</evidence>
<comment type="caution">
    <text evidence="2">The sequence shown here is derived from an EMBL/GenBank/DDBJ whole genome shotgun (WGS) entry which is preliminary data.</text>
</comment>
<feature type="coiled-coil region" evidence="1">
    <location>
        <begin position="172"/>
        <end position="206"/>
    </location>
</feature>
<evidence type="ECO:0000313" key="2">
    <source>
        <dbReference type="EMBL" id="KAL0069183.1"/>
    </source>
</evidence>
<keyword evidence="3" id="KW-1185">Reference proteome</keyword>
<sequence length="378" mass="43132">MKGSTAKNMAQSHSRCGATASKVATGSLRRRFLAEYTKEVTEEDLKRWNEELRCKGEGMACERCKKMDLGCCQPSSQTITCLQCVQGGLKTVGLCTRVAIERAARIQRVLDIDAEIYEELVQGDIFVFNSTTSSESVPSVESDGLSPVPVDFDTTSSLPNQIDEPDIPSSEVAALQRTNADLEETVKNLTEQLEAQRADQADVQARLDAEINRTSELDQECEELWQNEYHWCRLRGRSEEKLRGRDEDKRKVGELELMLNELNGINQAHQEYIKAKDDELEDLKRVNKHLKGELEGYYRSQLEFEKKAEIARTDLETFMDEQSKVQAALMDQRDRVRAERDDIMANFEYCMRERDTIKAKLEVERARSTHSQQELAGM</sequence>
<dbReference type="EMBL" id="JBBXMP010000014">
    <property type="protein sequence ID" value="KAL0069183.1"/>
    <property type="molecule type" value="Genomic_DNA"/>
</dbReference>